<dbReference type="InterPro" id="IPR039420">
    <property type="entry name" value="WalR-like"/>
</dbReference>
<sequence>MLKILIVEDERPLAETLRYLVEDNPRYRVIGIAEDLGSALEILEREEPDLALVDLHLARGSTGFSVAVRLNDVGVPCLFVTGRAPGFAMPDLALGLLLKPFTGNEVHRALALAEDVMRGRETLRPRLPRNLQLFDAESEEAEPTPEPAFLPERRGFKARLERWIGGNTL</sequence>
<dbReference type="EMBL" id="BAABBQ010000001">
    <property type="protein sequence ID" value="GAA4022752.1"/>
    <property type="molecule type" value="Genomic_DNA"/>
</dbReference>
<evidence type="ECO:0000259" key="7">
    <source>
        <dbReference type="PROSITE" id="PS50110"/>
    </source>
</evidence>
<dbReference type="RefSeq" id="WP_344707656.1">
    <property type="nucleotide sequence ID" value="NZ_BAABBQ010000001.1"/>
</dbReference>
<keyword evidence="2" id="KW-0902">Two-component regulatory system</keyword>
<dbReference type="PANTHER" id="PTHR48111">
    <property type="entry name" value="REGULATOR OF RPOS"/>
    <property type="match status" value="1"/>
</dbReference>
<gene>
    <name evidence="8" type="ORF">GCM10022280_24290</name>
</gene>
<keyword evidence="5" id="KW-0804">Transcription</keyword>
<dbReference type="SMART" id="SM00448">
    <property type="entry name" value="REC"/>
    <property type="match status" value="1"/>
</dbReference>
<evidence type="ECO:0000256" key="1">
    <source>
        <dbReference type="ARBA" id="ARBA00022553"/>
    </source>
</evidence>
<dbReference type="SUPFAM" id="SSF52172">
    <property type="entry name" value="CheY-like"/>
    <property type="match status" value="1"/>
</dbReference>
<evidence type="ECO:0000256" key="6">
    <source>
        <dbReference type="PROSITE-ProRule" id="PRU00169"/>
    </source>
</evidence>
<organism evidence="8 9">
    <name type="scientific">Sphingomonas swuensis</name>
    <dbReference type="NCBI Taxonomy" id="977800"/>
    <lineage>
        <taxon>Bacteria</taxon>
        <taxon>Pseudomonadati</taxon>
        <taxon>Pseudomonadota</taxon>
        <taxon>Alphaproteobacteria</taxon>
        <taxon>Sphingomonadales</taxon>
        <taxon>Sphingomonadaceae</taxon>
        <taxon>Sphingomonas</taxon>
    </lineage>
</organism>
<keyword evidence="1 6" id="KW-0597">Phosphoprotein</keyword>
<evidence type="ECO:0000256" key="5">
    <source>
        <dbReference type="ARBA" id="ARBA00023163"/>
    </source>
</evidence>
<dbReference type="InterPro" id="IPR011006">
    <property type="entry name" value="CheY-like_superfamily"/>
</dbReference>
<evidence type="ECO:0000256" key="4">
    <source>
        <dbReference type="ARBA" id="ARBA00023125"/>
    </source>
</evidence>
<dbReference type="Gene3D" id="3.40.50.2300">
    <property type="match status" value="1"/>
</dbReference>
<feature type="modified residue" description="4-aspartylphosphate" evidence="6">
    <location>
        <position position="54"/>
    </location>
</feature>
<keyword evidence="3" id="KW-0805">Transcription regulation</keyword>
<dbReference type="PROSITE" id="PS50110">
    <property type="entry name" value="RESPONSE_REGULATORY"/>
    <property type="match status" value="1"/>
</dbReference>
<name>A0ABP7T8V2_9SPHN</name>
<accession>A0ABP7T8V2</accession>
<feature type="domain" description="Response regulatory" evidence="7">
    <location>
        <begin position="3"/>
        <end position="114"/>
    </location>
</feature>
<dbReference type="Pfam" id="PF00072">
    <property type="entry name" value="Response_reg"/>
    <property type="match status" value="1"/>
</dbReference>
<evidence type="ECO:0000313" key="8">
    <source>
        <dbReference type="EMBL" id="GAA4022752.1"/>
    </source>
</evidence>
<dbReference type="InterPro" id="IPR001789">
    <property type="entry name" value="Sig_transdc_resp-reg_receiver"/>
</dbReference>
<evidence type="ECO:0000256" key="2">
    <source>
        <dbReference type="ARBA" id="ARBA00023012"/>
    </source>
</evidence>
<keyword evidence="9" id="KW-1185">Reference proteome</keyword>
<protein>
    <recommendedName>
        <fullName evidence="7">Response regulatory domain-containing protein</fullName>
    </recommendedName>
</protein>
<dbReference type="PANTHER" id="PTHR48111:SF1">
    <property type="entry name" value="TWO-COMPONENT RESPONSE REGULATOR ORR33"/>
    <property type="match status" value="1"/>
</dbReference>
<evidence type="ECO:0000256" key="3">
    <source>
        <dbReference type="ARBA" id="ARBA00023015"/>
    </source>
</evidence>
<comment type="caution">
    <text evidence="8">The sequence shown here is derived from an EMBL/GenBank/DDBJ whole genome shotgun (WGS) entry which is preliminary data.</text>
</comment>
<reference evidence="9" key="1">
    <citation type="journal article" date="2019" name="Int. J. Syst. Evol. Microbiol.">
        <title>The Global Catalogue of Microorganisms (GCM) 10K type strain sequencing project: providing services to taxonomists for standard genome sequencing and annotation.</title>
        <authorList>
            <consortium name="The Broad Institute Genomics Platform"/>
            <consortium name="The Broad Institute Genome Sequencing Center for Infectious Disease"/>
            <person name="Wu L."/>
            <person name="Ma J."/>
        </authorList>
    </citation>
    <scope>NUCLEOTIDE SEQUENCE [LARGE SCALE GENOMIC DNA]</scope>
    <source>
        <strain evidence="9">JCM 17563</strain>
    </source>
</reference>
<evidence type="ECO:0000313" key="9">
    <source>
        <dbReference type="Proteomes" id="UP001500235"/>
    </source>
</evidence>
<keyword evidence="4" id="KW-0238">DNA-binding</keyword>
<proteinExistence type="predicted"/>
<dbReference type="Proteomes" id="UP001500235">
    <property type="component" value="Unassembled WGS sequence"/>
</dbReference>